<dbReference type="CDD" id="cd17320">
    <property type="entry name" value="MFS_MdfA_MDR_like"/>
    <property type="match status" value="1"/>
</dbReference>
<dbReference type="InterPro" id="IPR036259">
    <property type="entry name" value="MFS_trans_sf"/>
</dbReference>
<evidence type="ECO:0000256" key="3">
    <source>
        <dbReference type="ARBA" id="ARBA00022448"/>
    </source>
</evidence>
<evidence type="ECO:0000256" key="7">
    <source>
        <dbReference type="ARBA" id="ARBA00023136"/>
    </source>
</evidence>
<dbReference type="GO" id="GO:0005886">
    <property type="term" value="C:plasma membrane"/>
    <property type="evidence" value="ECO:0007669"/>
    <property type="project" value="UniProtKB-SubCell"/>
</dbReference>
<comment type="subcellular location">
    <subcellularLocation>
        <location evidence="8">Cell inner membrane</location>
        <topology evidence="8">Multi-pass membrane protein</topology>
    </subcellularLocation>
    <subcellularLocation>
        <location evidence="1">Cell membrane</location>
        <topology evidence="1">Multi-pass membrane protein</topology>
    </subcellularLocation>
</comment>
<feature type="transmembrane region" description="Helical" evidence="8">
    <location>
        <begin position="371"/>
        <end position="392"/>
    </location>
</feature>
<keyword evidence="6 8" id="KW-1133">Transmembrane helix</keyword>
<dbReference type="PANTHER" id="PTHR23502">
    <property type="entry name" value="MAJOR FACILITATOR SUPERFAMILY"/>
    <property type="match status" value="1"/>
</dbReference>
<dbReference type="InterPro" id="IPR004812">
    <property type="entry name" value="Efflux_drug-R_Bcr/CmlA"/>
</dbReference>
<dbReference type="GO" id="GO:0042910">
    <property type="term" value="F:xenobiotic transmembrane transporter activity"/>
    <property type="evidence" value="ECO:0007669"/>
    <property type="project" value="InterPro"/>
</dbReference>
<dbReference type="GO" id="GO:1990961">
    <property type="term" value="P:xenobiotic detoxification by transmembrane export across the plasma membrane"/>
    <property type="evidence" value="ECO:0007669"/>
    <property type="project" value="InterPro"/>
</dbReference>
<dbReference type="AlphaFoldDB" id="A0A1M5HYV2"/>
<gene>
    <name evidence="10" type="ORF">SAMN05444169_1145</name>
</gene>
<feature type="transmembrane region" description="Helical" evidence="8">
    <location>
        <begin position="134"/>
        <end position="158"/>
    </location>
</feature>
<dbReference type="OrthoDB" id="9800416at2"/>
<evidence type="ECO:0000256" key="1">
    <source>
        <dbReference type="ARBA" id="ARBA00004651"/>
    </source>
</evidence>
<dbReference type="RefSeq" id="WP_079565115.1">
    <property type="nucleotide sequence ID" value="NZ_LT670818.1"/>
</dbReference>
<keyword evidence="5 8" id="KW-0812">Transmembrane</keyword>
<dbReference type="PROSITE" id="PS50850">
    <property type="entry name" value="MFS"/>
    <property type="match status" value="1"/>
</dbReference>
<feature type="transmembrane region" description="Helical" evidence="8">
    <location>
        <begin position="339"/>
        <end position="365"/>
    </location>
</feature>
<keyword evidence="8" id="KW-0997">Cell inner membrane</keyword>
<proteinExistence type="inferred from homology"/>
<feature type="transmembrane region" description="Helical" evidence="8">
    <location>
        <begin position="164"/>
        <end position="185"/>
    </location>
</feature>
<keyword evidence="7 8" id="KW-0472">Membrane</keyword>
<evidence type="ECO:0000256" key="6">
    <source>
        <dbReference type="ARBA" id="ARBA00022989"/>
    </source>
</evidence>
<evidence type="ECO:0000256" key="4">
    <source>
        <dbReference type="ARBA" id="ARBA00022475"/>
    </source>
</evidence>
<feature type="transmembrane region" description="Helical" evidence="8">
    <location>
        <begin position="40"/>
        <end position="64"/>
    </location>
</feature>
<comment type="similarity">
    <text evidence="2 8">Belongs to the major facilitator superfamily. Bcr/CmlA family.</text>
</comment>
<comment type="caution">
    <text evidence="8">Lacks conserved residue(s) required for the propagation of feature annotation.</text>
</comment>
<feature type="transmembrane region" description="Helical" evidence="8">
    <location>
        <begin position="206"/>
        <end position="230"/>
    </location>
</feature>
<evidence type="ECO:0000256" key="5">
    <source>
        <dbReference type="ARBA" id="ARBA00022692"/>
    </source>
</evidence>
<feature type="transmembrane region" description="Helical" evidence="8">
    <location>
        <begin position="307"/>
        <end position="327"/>
    </location>
</feature>
<keyword evidence="4" id="KW-1003">Cell membrane</keyword>
<feature type="transmembrane region" description="Helical" evidence="8">
    <location>
        <begin position="280"/>
        <end position="301"/>
    </location>
</feature>
<keyword evidence="3 8" id="KW-0813">Transport</keyword>
<feature type="transmembrane region" description="Helical" evidence="8">
    <location>
        <begin position="101"/>
        <end position="122"/>
    </location>
</feature>
<evidence type="ECO:0000256" key="8">
    <source>
        <dbReference type="RuleBase" id="RU365088"/>
    </source>
</evidence>
<sequence length="403" mass="41072">MRVPPASTAFTLLLGFLVALPSFGIDMSLPALTAIGAALHVAPAQAGLMMSLFMLGFAFAPLLYGPASDRYGRKPVVVFACTLFIIAGIGCAFARSLSTLLIWRVVQGAGAGASMTIALAIIRDLFEGQAARTRLSYVAIATMIVPAIAPTAGAALLALGGWRAIPAALAGVGMLLLLAMSIGFAESARIDPANRLVPSVIARNYLRVLTNPLCLGYILVNAAAFGALFAYVSGSSLFLINAVGLRPAQYGLVFAATSLGIMAGAFLNGRLSALGVGPDYPLTVGLVLAAGAALLLLTMTLADWMPLAVVISLLVLGNFAFGLIAPNAMQGAMQPLPQIAGAAGAATGCIQMAMGAVVSGLVATLSNEHSALSMTAFMAVCSVLALGSYLLLARPAERTAMLS</sequence>
<dbReference type="Proteomes" id="UP000190675">
    <property type="component" value="Chromosome I"/>
</dbReference>
<dbReference type="Pfam" id="PF07690">
    <property type="entry name" value="MFS_1"/>
    <property type="match status" value="1"/>
</dbReference>
<reference evidence="10 11" key="1">
    <citation type="submission" date="2016-11" db="EMBL/GenBank/DDBJ databases">
        <authorList>
            <person name="Jaros S."/>
            <person name="Januszkiewicz K."/>
            <person name="Wedrychowicz H."/>
        </authorList>
    </citation>
    <scope>NUCLEOTIDE SEQUENCE [LARGE SCALE GENOMIC DNA]</scope>
    <source>
        <strain evidence="10 11">GAS242</strain>
    </source>
</reference>
<evidence type="ECO:0000259" key="9">
    <source>
        <dbReference type="PROSITE" id="PS50850"/>
    </source>
</evidence>
<dbReference type="SUPFAM" id="SSF103473">
    <property type="entry name" value="MFS general substrate transporter"/>
    <property type="match status" value="1"/>
</dbReference>
<dbReference type="InterPro" id="IPR011701">
    <property type="entry name" value="MFS"/>
</dbReference>
<dbReference type="Gene3D" id="1.20.1720.10">
    <property type="entry name" value="Multidrug resistance protein D"/>
    <property type="match status" value="1"/>
</dbReference>
<protein>
    <recommendedName>
        <fullName evidence="8">Bcr/CflA family efflux transporter</fullName>
    </recommendedName>
</protein>
<feature type="transmembrane region" description="Helical" evidence="8">
    <location>
        <begin position="250"/>
        <end position="268"/>
    </location>
</feature>
<dbReference type="PANTHER" id="PTHR23502:SF132">
    <property type="entry name" value="POLYAMINE TRANSPORTER 2-RELATED"/>
    <property type="match status" value="1"/>
</dbReference>
<feature type="domain" description="Major facilitator superfamily (MFS) profile" evidence="9">
    <location>
        <begin position="7"/>
        <end position="399"/>
    </location>
</feature>
<dbReference type="EMBL" id="LT670818">
    <property type="protein sequence ID" value="SHG20979.1"/>
    <property type="molecule type" value="Genomic_DNA"/>
</dbReference>
<dbReference type="InterPro" id="IPR020846">
    <property type="entry name" value="MFS_dom"/>
</dbReference>
<dbReference type="NCBIfam" id="TIGR00710">
    <property type="entry name" value="efflux_Bcr_CflA"/>
    <property type="match status" value="1"/>
</dbReference>
<evidence type="ECO:0000313" key="10">
    <source>
        <dbReference type="EMBL" id="SHG20979.1"/>
    </source>
</evidence>
<feature type="transmembrane region" description="Helical" evidence="8">
    <location>
        <begin position="76"/>
        <end position="95"/>
    </location>
</feature>
<evidence type="ECO:0000313" key="11">
    <source>
        <dbReference type="Proteomes" id="UP000190675"/>
    </source>
</evidence>
<evidence type="ECO:0000256" key="2">
    <source>
        <dbReference type="ARBA" id="ARBA00006236"/>
    </source>
</evidence>
<name>A0A1M5HYV2_9BRAD</name>
<organism evidence="10 11">
    <name type="scientific">Bradyrhizobium erythrophlei</name>
    <dbReference type="NCBI Taxonomy" id="1437360"/>
    <lineage>
        <taxon>Bacteria</taxon>
        <taxon>Pseudomonadati</taxon>
        <taxon>Pseudomonadota</taxon>
        <taxon>Alphaproteobacteria</taxon>
        <taxon>Hyphomicrobiales</taxon>
        <taxon>Nitrobacteraceae</taxon>
        <taxon>Bradyrhizobium</taxon>
    </lineage>
</organism>
<accession>A0A1M5HYV2</accession>